<feature type="domain" description="EamA" evidence="2">
    <location>
        <begin position="145"/>
        <end position="282"/>
    </location>
</feature>
<dbReference type="InterPro" id="IPR000620">
    <property type="entry name" value="EamA_dom"/>
</dbReference>
<organism evidence="3 4">
    <name type="scientific">Galbibacter pacificus</name>
    <dbReference type="NCBI Taxonomy" id="2996052"/>
    <lineage>
        <taxon>Bacteria</taxon>
        <taxon>Pseudomonadati</taxon>
        <taxon>Bacteroidota</taxon>
        <taxon>Flavobacteriia</taxon>
        <taxon>Flavobacteriales</taxon>
        <taxon>Flavobacteriaceae</taxon>
        <taxon>Galbibacter</taxon>
    </lineage>
</organism>
<gene>
    <name evidence="3" type="ORF">OSR52_02635</name>
</gene>
<keyword evidence="1" id="KW-1133">Transmembrane helix</keyword>
<reference evidence="3" key="1">
    <citation type="submission" date="2022-11" db="EMBL/GenBank/DDBJ databases">
        <title>High-quality draft genome sequence of Galbibacter sp. strain CMA-7.</title>
        <authorList>
            <person name="Wei L."/>
            <person name="Dong C."/>
            <person name="Shao Z."/>
        </authorList>
    </citation>
    <scope>NUCLEOTIDE SEQUENCE</scope>
    <source>
        <strain evidence="3">CMA-7</strain>
    </source>
</reference>
<feature type="transmembrane region" description="Helical" evidence="1">
    <location>
        <begin position="37"/>
        <end position="54"/>
    </location>
</feature>
<feature type="transmembrane region" description="Helical" evidence="1">
    <location>
        <begin position="267"/>
        <end position="286"/>
    </location>
</feature>
<name>A0ABT6FNB2_9FLAO</name>
<evidence type="ECO:0000256" key="1">
    <source>
        <dbReference type="SAM" id="Phobius"/>
    </source>
</evidence>
<dbReference type="PANTHER" id="PTHR22911:SF79">
    <property type="entry name" value="MOBA-LIKE NTP TRANSFERASE DOMAIN-CONTAINING PROTEIN"/>
    <property type="match status" value="1"/>
</dbReference>
<dbReference type="Pfam" id="PF00892">
    <property type="entry name" value="EamA"/>
    <property type="match status" value="2"/>
</dbReference>
<sequence length="300" mass="33397">MLNDKLKNYLHLHFIVFIWGFTAVLGALITIDAIPLVWFRMLLASFFVWLYVALNKFTLKVPKKALITMLIAGLVIALHWITFFKAIKVSNVSVTLATISTGAFFTAVLEPIFYKRKMIWYEIVFGLVVIAGLFIIFNVETQYTLGIGLALISALLSATFSLINGKLAKQYRPSVISFYELGSGVGFITLYLLFSGSFSAEFFKLSASDWMYLLLLASICTAYAFIGSVKVMKLISPYTVMLTINMEPVYGIVLAFVILGASEKMSHGFYIGAVIIIMTVVVNGILKNSLKRKRPIGQAK</sequence>
<evidence type="ECO:0000259" key="2">
    <source>
        <dbReference type="Pfam" id="PF00892"/>
    </source>
</evidence>
<dbReference type="RefSeq" id="WP_277898508.1">
    <property type="nucleotide sequence ID" value="NZ_JAPMUA010000001.1"/>
</dbReference>
<feature type="transmembrane region" description="Helical" evidence="1">
    <location>
        <begin position="12"/>
        <end position="31"/>
    </location>
</feature>
<keyword evidence="1" id="KW-0812">Transmembrane</keyword>
<dbReference type="InterPro" id="IPR037185">
    <property type="entry name" value="EmrE-like"/>
</dbReference>
<dbReference type="SUPFAM" id="SSF103481">
    <property type="entry name" value="Multidrug resistance efflux transporter EmrE"/>
    <property type="match status" value="2"/>
</dbReference>
<feature type="domain" description="EamA" evidence="2">
    <location>
        <begin position="15"/>
        <end position="137"/>
    </location>
</feature>
<feature type="transmembrane region" description="Helical" evidence="1">
    <location>
        <begin position="66"/>
        <end position="87"/>
    </location>
</feature>
<keyword evidence="1" id="KW-0472">Membrane</keyword>
<feature type="transmembrane region" description="Helical" evidence="1">
    <location>
        <begin position="210"/>
        <end position="226"/>
    </location>
</feature>
<protein>
    <submittedName>
        <fullName evidence="3">DMT family transporter</fullName>
    </submittedName>
</protein>
<feature type="transmembrane region" description="Helical" evidence="1">
    <location>
        <begin position="143"/>
        <end position="163"/>
    </location>
</feature>
<evidence type="ECO:0000313" key="4">
    <source>
        <dbReference type="Proteomes" id="UP001153642"/>
    </source>
</evidence>
<comment type="caution">
    <text evidence="3">The sequence shown here is derived from an EMBL/GenBank/DDBJ whole genome shotgun (WGS) entry which is preliminary data.</text>
</comment>
<feature type="transmembrane region" description="Helical" evidence="1">
    <location>
        <begin position="175"/>
        <end position="198"/>
    </location>
</feature>
<feature type="transmembrane region" description="Helical" evidence="1">
    <location>
        <begin position="93"/>
        <end position="112"/>
    </location>
</feature>
<feature type="transmembrane region" description="Helical" evidence="1">
    <location>
        <begin position="238"/>
        <end position="261"/>
    </location>
</feature>
<dbReference type="Proteomes" id="UP001153642">
    <property type="component" value="Unassembled WGS sequence"/>
</dbReference>
<feature type="transmembrane region" description="Helical" evidence="1">
    <location>
        <begin position="119"/>
        <end position="137"/>
    </location>
</feature>
<proteinExistence type="predicted"/>
<keyword evidence="4" id="KW-1185">Reference proteome</keyword>
<dbReference type="EMBL" id="JAPMUA010000001">
    <property type="protein sequence ID" value="MDG3584750.1"/>
    <property type="molecule type" value="Genomic_DNA"/>
</dbReference>
<evidence type="ECO:0000313" key="3">
    <source>
        <dbReference type="EMBL" id="MDG3584750.1"/>
    </source>
</evidence>
<dbReference type="PANTHER" id="PTHR22911">
    <property type="entry name" value="ACYL-MALONYL CONDENSING ENZYME-RELATED"/>
    <property type="match status" value="1"/>
</dbReference>
<accession>A0ABT6FNB2</accession>